<organism evidence="3 4">
    <name type="scientific">Prorocentrum cordatum</name>
    <dbReference type="NCBI Taxonomy" id="2364126"/>
    <lineage>
        <taxon>Eukaryota</taxon>
        <taxon>Sar</taxon>
        <taxon>Alveolata</taxon>
        <taxon>Dinophyceae</taxon>
        <taxon>Prorocentrales</taxon>
        <taxon>Prorocentraceae</taxon>
        <taxon>Prorocentrum</taxon>
    </lineage>
</organism>
<evidence type="ECO:0000259" key="2">
    <source>
        <dbReference type="PROSITE" id="PS50234"/>
    </source>
</evidence>
<protein>
    <recommendedName>
        <fullName evidence="2">VWFA domain-containing protein</fullName>
    </recommendedName>
</protein>
<evidence type="ECO:0000313" key="3">
    <source>
        <dbReference type="EMBL" id="CAK0832242.1"/>
    </source>
</evidence>
<feature type="signal peptide" evidence="1">
    <location>
        <begin position="1"/>
        <end position="20"/>
    </location>
</feature>
<dbReference type="InterPro" id="IPR036465">
    <property type="entry name" value="vWFA_dom_sf"/>
</dbReference>
<keyword evidence="4" id="KW-1185">Reference proteome</keyword>
<dbReference type="EMBL" id="CAUYUJ010011603">
    <property type="protein sequence ID" value="CAK0832242.1"/>
    <property type="molecule type" value="Genomic_DNA"/>
</dbReference>
<gene>
    <name evidence="3" type="ORF">PCOR1329_LOCUS30307</name>
</gene>
<dbReference type="Pfam" id="PF00092">
    <property type="entry name" value="VWA"/>
    <property type="match status" value="1"/>
</dbReference>
<proteinExistence type="predicted"/>
<dbReference type="PROSITE" id="PS50234">
    <property type="entry name" value="VWFA"/>
    <property type="match status" value="1"/>
</dbReference>
<evidence type="ECO:0000256" key="1">
    <source>
        <dbReference type="SAM" id="SignalP"/>
    </source>
</evidence>
<dbReference type="SUPFAM" id="SSF53300">
    <property type="entry name" value="vWA-like"/>
    <property type="match status" value="1"/>
</dbReference>
<feature type="chain" id="PRO_5045037000" description="VWFA domain-containing protein" evidence="1">
    <location>
        <begin position="21"/>
        <end position="133"/>
    </location>
</feature>
<reference evidence="3" key="1">
    <citation type="submission" date="2023-10" db="EMBL/GenBank/DDBJ databases">
        <authorList>
            <person name="Chen Y."/>
            <person name="Shah S."/>
            <person name="Dougan E. K."/>
            <person name="Thang M."/>
            <person name="Chan C."/>
        </authorList>
    </citation>
    <scope>NUCLEOTIDE SEQUENCE [LARGE SCALE GENOMIC DNA]</scope>
</reference>
<dbReference type="Gene3D" id="3.40.50.410">
    <property type="entry name" value="von Willebrand factor, type A domain"/>
    <property type="match status" value="1"/>
</dbReference>
<accession>A0ABN9SKC9</accession>
<keyword evidence="1" id="KW-0732">Signal</keyword>
<dbReference type="InterPro" id="IPR050525">
    <property type="entry name" value="ECM_Assembly_Org"/>
</dbReference>
<comment type="caution">
    <text evidence="3">The sequence shown here is derived from an EMBL/GenBank/DDBJ whole genome shotgun (WGS) entry which is preliminary data.</text>
</comment>
<sequence length="133" mass="14300">MQWASHFTTDLTALTSAVSALSWPKGTTMTATALASATTELHSGSADGRPKVVIVITDGRHMNPHQTRQAADALRKEARLMWVPATEHADMNEMKTFASRPVASNIVPVQNFTSLADVGVVNRVIASACRNVE</sequence>
<feature type="domain" description="VWFA" evidence="2">
    <location>
        <begin position="1"/>
        <end position="124"/>
    </location>
</feature>
<name>A0ABN9SKC9_9DINO</name>
<dbReference type="InterPro" id="IPR002035">
    <property type="entry name" value="VWF_A"/>
</dbReference>
<dbReference type="Proteomes" id="UP001189429">
    <property type="component" value="Unassembled WGS sequence"/>
</dbReference>
<evidence type="ECO:0000313" key="4">
    <source>
        <dbReference type="Proteomes" id="UP001189429"/>
    </source>
</evidence>
<dbReference type="PANTHER" id="PTHR24020">
    <property type="entry name" value="COLLAGEN ALPHA"/>
    <property type="match status" value="1"/>
</dbReference>
<dbReference type="PANTHER" id="PTHR24020:SF84">
    <property type="entry name" value="VWFA DOMAIN-CONTAINING PROTEIN"/>
    <property type="match status" value="1"/>
</dbReference>